<organism evidence="1 2">
    <name type="scientific">Phaeosphaeria nodorum (strain SN15 / ATCC MYA-4574 / FGSC 10173)</name>
    <name type="common">Glume blotch fungus</name>
    <name type="synonym">Parastagonospora nodorum</name>
    <dbReference type="NCBI Taxonomy" id="321614"/>
    <lineage>
        <taxon>Eukaryota</taxon>
        <taxon>Fungi</taxon>
        <taxon>Dikarya</taxon>
        <taxon>Ascomycota</taxon>
        <taxon>Pezizomycotina</taxon>
        <taxon>Dothideomycetes</taxon>
        <taxon>Pleosporomycetidae</taxon>
        <taxon>Pleosporales</taxon>
        <taxon>Pleosporineae</taxon>
        <taxon>Phaeosphaeriaceae</taxon>
        <taxon>Parastagonospora</taxon>
    </lineage>
</organism>
<sequence>MYHSPDASTMAADGLHELDCPAIMNNLGQRDGKPALVAITICISARCADRASAELQPCDRYATDQRQYGEDGTMHQELHTRARYKDRTSPDCWVGHTPVSWVLVRARFRTIPSRNLSILIIKPDRSVKSQCCKASVPVEERRSFVLGSGKTDLRQYNQVCWIMMNGRSKMLGDAAQDC</sequence>
<reference evidence="2" key="1">
    <citation type="journal article" date="2021" name="BMC Genomics">
        <title>Chromosome-level genome assembly and manually-curated proteome of model necrotroph Parastagonospora nodorum Sn15 reveals a genome-wide trove of candidate effector homologs, and redundancy of virulence-related functions within an accessory chromosome.</title>
        <authorList>
            <person name="Bertazzoni S."/>
            <person name="Jones D.A.B."/>
            <person name="Phan H.T."/>
            <person name="Tan K.-C."/>
            <person name="Hane J.K."/>
        </authorList>
    </citation>
    <scope>NUCLEOTIDE SEQUENCE [LARGE SCALE GENOMIC DNA]</scope>
    <source>
        <strain evidence="2">SN15 / ATCC MYA-4574 / FGSC 10173)</strain>
    </source>
</reference>
<name>A0A7U2FJV6_PHANO</name>
<dbReference type="EMBL" id="CP069039">
    <property type="protein sequence ID" value="QRD04436.1"/>
    <property type="molecule type" value="Genomic_DNA"/>
</dbReference>
<dbReference type="VEuPathDB" id="FungiDB:JI435_443510"/>
<dbReference type="Proteomes" id="UP000663193">
    <property type="component" value="Chromosome 17"/>
</dbReference>
<proteinExistence type="predicted"/>
<keyword evidence="2" id="KW-1185">Reference proteome</keyword>
<protein>
    <submittedName>
        <fullName evidence="1">Uncharacterized protein</fullName>
    </submittedName>
</protein>
<evidence type="ECO:0000313" key="1">
    <source>
        <dbReference type="EMBL" id="QRD04436.1"/>
    </source>
</evidence>
<accession>A0A7U2FJV6</accession>
<evidence type="ECO:0000313" key="2">
    <source>
        <dbReference type="Proteomes" id="UP000663193"/>
    </source>
</evidence>
<dbReference type="AlphaFoldDB" id="A0A7U2FJV6"/>
<gene>
    <name evidence="1" type="ORF">JI435_443510</name>
</gene>